<name>T5AKN9_OPHSC</name>
<organism evidence="7 8">
    <name type="scientific">Ophiocordyceps sinensis (strain Co18 / CGMCC 3.14243)</name>
    <name type="common">Yarsagumba caterpillar fungus</name>
    <name type="synonym">Hirsutella sinensis</name>
    <dbReference type="NCBI Taxonomy" id="911162"/>
    <lineage>
        <taxon>Eukaryota</taxon>
        <taxon>Fungi</taxon>
        <taxon>Dikarya</taxon>
        <taxon>Ascomycota</taxon>
        <taxon>Pezizomycotina</taxon>
        <taxon>Sordariomycetes</taxon>
        <taxon>Hypocreomycetidae</taxon>
        <taxon>Hypocreales</taxon>
        <taxon>Ophiocordycipitaceae</taxon>
        <taxon>Ophiocordyceps</taxon>
    </lineage>
</organism>
<dbReference type="GO" id="GO:0005675">
    <property type="term" value="C:transcription factor TFIIH holo complex"/>
    <property type="evidence" value="ECO:0007669"/>
    <property type="project" value="TreeGrafter"/>
</dbReference>
<dbReference type="GO" id="GO:0006357">
    <property type="term" value="P:regulation of transcription by RNA polymerase II"/>
    <property type="evidence" value="ECO:0007669"/>
    <property type="project" value="TreeGrafter"/>
</dbReference>
<protein>
    <submittedName>
        <fullName evidence="7">Kinase</fullName>
    </submittedName>
</protein>
<keyword evidence="7" id="KW-0418">Kinase</keyword>
<dbReference type="GO" id="GO:0006281">
    <property type="term" value="P:DNA repair"/>
    <property type="evidence" value="ECO:0007669"/>
    <property type="project" value="TreeGrafter"/>
</dbReference>
<evidence type="ECO:0000256" key="5">
    <source>
        <dbReference type="SAM" id="MobiDB-lite"/>
    </source>
</evidence>
<dbReference type="CDD" id="cd16573">
    <property type="entry name" value="RING-HC_TFB3-like"/>
    <property type="match status" value="1"/>
</dbReference>
<keyword evidence="2 4" id="KW-0863">Zinc-finger</keyword>
<dbReference type="Pfam" id="PF06391">
    <property type="entry name" value="MAT1"/>
    <property type="match status" value="1"/>
</dbReference>
<dbReference type="Pfam" id="PF04802">
    <property type="entry name" value="PP4R3"/>
    <property type="match status" value="1"/>
</dbReference>
<feature type="region of interest" description="Disordered" evidence="5">
    <location>
        <begin position="1"/>
        <end position="37"/>
    </location>
</feature>
<feature type="domain" description="RING-type" evidence="6">
    <location>
        <begin position="38"/>
        <end position="80"/>
    </location>
</feature>
<dbReference type="Proteomes" id="UP000019374">
    <property type="component" value="Unassembled WGS sequence"/>
</dbReference>
<dbReference type="InterPro" id="IPR017907">
    <property type="entry name" value="Znf_RING_CS"/>
</dbReference>
<feature type="region of interest" description="Disordered" evidence="5">
    <location>
        <begin position="294"/>
        <end position="335"/>
    </location>
</feature>
<dbReference type="PANTHER" id="PTHR12683">
    <property type="entry name" value="CDK-ACTIVATING KINASE ASSEMBLY FACTOR MAT1"/>
    <property type="match status" value="1"/>
</dbReference>
<evidence type="ECO:0000256" key="4">
    <source>
        <dbReference type="PROSITE-ProRule" id="PRU00175"/>
    </source>
</evidence>
<dbReference type="InterPro" id="IPR006887">
    <property type="entry name" value="P4R3-like_central_dom"/>
</dbReference>
<dbReference type="OrthoDB" id="5963at2759"/>
<dbReference type="InterPro" id="IPR013083">
    <property type="entry name" value="Znf_RING/FYVE/PHD"/>
</dbReference>
<accession>T5AKN9</accession>
<sequence>MSRPGGTVSVRHATSSSLAEASSSNSLPPPSSDQDETCPVCKTTRYFNRDMEFRINPECYHRMCKTCVERIFKDGPNQCPYAGCHKTLRLRGFKAAFFGDLGVEREVDIRRRVAHVFNKVEDDFETLRDYNDYLDMVECLTDDLVNGPADARAKAAEALKVLLDQGMVVQGPEHFAKVNGEVNVRPRPQPSLDPQQELFLTRFYERSALKLFQPLVDLEDRTDMNLTVQQASMFTYLVDILCFFIRQHHRFSSTGSNGVGFAWAWITHLFRRRTEKRLVMTGIVCHQSSSQKRKKKKKWCDEDMWDSTSSSTPPEMAPFRPPGAVFEFPNNASLS</sequence>
<evidence type="ECO:0000313" key="8">
    <source>
        <dbReference type="Proteomes" id="UP000019374"/>
    </source>
</evidence>
<dbReference type="HOGENOM" id="CLU_829230_0_0_1"/>
<dbReference type="SUPFAM" id="SSF57850">
    <property type="entry name" value="RING/U-box"/>
    <property type="match status" value="1"/>
</dbReference>
<keyword evidence="1" id="KW-0479">Metal-binding</keyword>
<dbReference type="Gene3D" id="3.30.40.10">
    <property type="entry name" value="Zinc/RING finger domain, C3HC4 (zinc finger)"/>
    <property type="match status" value="1"/>
</dbReference>
<dbReference type="AlphaFoldDB" id="T5AKN9"/>
<dbReference type="InterPro" id="IPR015877">
    <property type="entry name" value="MAT1_centre"/>
</dbReference>
<gene>
    <name evidence="7" type="ORF">OCS_01896</name>
</gene>
<evidence type="ECO:0000256" key="1">
    <source>
        <dbReference type="ARBA" id="ARBA00022723"/>
    </source>
</evidence>
<evidence type="ECO:0000256" key="2">
    <source>
        <dbReference type="ARBA" id="ARBA00022771"/>
    </source>
</evidence>
<keyword evidence="7" id="KW-0808">Transferase</keyword>
<dbReference type="InterPro" id="IPR001841">
    <property type="entry name" value="Znf_RING"/>
</dbReference>
<proteinExistence type="predicted"/>
<dbReference type="eggNOG" id="KOG3800">
    <property type="taxonomic scope" value="Eukaryota"/>
</dbReference>
<evidence type="ECO:0000313" key="7">
    <source>
        <dbReference type="EMBL" id="EQL02398.1"/>
    </source>
</evidence>
<dbReference type="EMBL" id="KE652313">
    <property type="protein sequence ID" value="EQL02398.1"/>
    <property type="molecule type" value="Genomic_DNA"/>
</dbReference>
<dbReference type="GO" id="GO:0016301">
    <property type="term" value="F:kinase activity"/>
    <property type="evidence" value="ECO:0007669"/>
    <property type="project" value="UniProtKB-KW"/>
</dbReference>
<dbReference type="PROSITE" id="PS00518">
    <property type="entry name" value="ZF_RING_1"/>
    <property type="match status" value="1"/>
</dbReference>
<evidence type="ECO:0000256" key="3">
    <source>
        <dbReference type="ARBA" id="ARBA00022833"/>
    </source>
</evidence>
<dbReference type="GO" id="GO:0008270">
    <property type="term" value="F:zinc ion binding"/>
    <property type="evidence" value="ECO:0007669"/>
    <property type="project" value="UniProtKB-KW"/>
</dbReference>
<evidence type="ECO:0000259" key="6">
    <source>
        <dbReference type="PROSITE" id="PS50089"/>
    </source>
</evidence>
<feature type="compositionally biased region" description="Low complexity" evidence="5">
    <location>
        <begin position="15"/>
        <end position="26"/>
    </location>
</feature>
<dbReference type="Pfam" id="PF17121">
    <property type="entry name" value="zf-C3HC4_5"/>
    <property type="match status" value="1"/>
</dbReference>
<reference evidence="7 8" key="1">
    <citation type="journal article" date="2013" name="Chin. Sci. Bull.">
        <title>Genome survey uncovers the secrets of sex and lifestyle in caterpillar fungus.</title>
        <authorList>
            <person name="Hu X."/>
            <person name="Zhang Y."/>
            <person name="Xiao G."/>
            <person name="Zheng P."/>
            <person name="Xia Y."/>
            <person name="Zhang X."/>
            <person name="St Leger R.J."/>
            <person name="Liu X."/>
            <person name="Wang C."/>
        </authorList>
    </citation>
    <scope>NUCLEOTIDE SEQUENCE [LARGE SCALE GENOMIC DNA]</scope>
    <source>
        <strain evidence="8">Co18 / CGMCC 3.14243</strain>
        <tissue evidence="7">Fruit-body</tissue>
    </source>
</reference>
<dbReference type="PROSITE" id="PS50089">
    <property type="entry name" value="ZF_RING_2"/>
    <property type="match status" value="1"/>
</dbReference>
<dbReference type="PANTHER" id="PTHR12683:SF13">
    <property type="entry name" value="CDK-ACTIVATING KINASE ASSEMBLY FACTOR MAT1"/>
    <property type="match status" value="1"/>
</dbReference>
<keyword evidence="3" id="KW-0862">Zinc</keyword>